<dbReference type="EMBL" id="JAUYVI010000004">
    <property type="protein sequence ID" value="MDQ7248953.1"/>
    <property type="molecule type" value="Genomic_DNA"/>
</dbReference>
<feature type="binding site" evidence="4">
    <location>
        <begin position="37"/>
        <end position="44"/>
    </location>
    <ligand>
        <name>ATP</name>
        <dbReference type="ChEBI" id="CHEBI:30616"/>
    </ligand>
</feature>
<dbReference type="InterPro" id="IPR053931">
    <property type="entry name" value="RapZ_C"/>
</dbReference>
<dbReference type="InterPro" id="IPR005337">
    <property type="entry name" value="RapZ-like"/>
</dbReference>
<dbReference type="Pfam" id="PF03668">
    <property type="entry name" value="RapZ-like_N"/>
    <property type="match status" value="1"/>
</dbReference>
<name>A0ABU0YQP9_9PROT</name>
<dbReference type="Proteomes" id="UP001230156">
    <property type="component" value="Unassembled WGS sequence"/>
</dbReference>
<feature type="domain" description="RapZ C-terminal" evidence="7">
    <location>
        <begin position="194"/>
        <end position="312"/>
    </location>
</feature>
<dbReference type="Pfam" id="PF22740">
    <property type="entry name" value="PapZ_C"/>
    <property type="match status" value="1"/>
</dbReference>
<dbReference type="NCBIfam" id="NF003828">
    <property type="entry name" value="PRK05416.1"/>
    <property type="match status" value="1"/>
</dbReference>
<sequence>MSSPKALAATEAAAPSKTPLGNPRPQASRRRLLLVTGLAGAGRSTALKCLEDHGFEAVDNLPLALLPHLVSGVTAAGEAPRALAIGIDGRTRDFTAEGLSTLLQELKRDPALDVRLLFLDSDDETLRRRFTETRRRHPFAPDRPVSDGIAQERRLMFPLQQVADLVIDTSDRTIGDFKALLAHQLGLEGKSELAITILSFSYRLGLPREADLVFDVRFLDNPHYDPALRPLTGEDERVGRAVESDPAYDGFFAGMTGLLWPLLPGFEREGKSYLTIAIGCTGGRHRSVHVARRLAQWLEGKGRPAILRHRDLDRGVPDSGLTRAGAPHSGRG</sequence>
<feature type="region of interest" description="Disordered" evidence="5">
    <location>
        <begin position="310"/>
        <end position="332"/>
    </location>
</feature>
<evidence type="ECO:0000313" key="9">
    <source>
        <dbReference type="Proteomes" id="UP001230156"/>
    </source>
</evidence>
<protein>
    <submittedName>
        <fullName evidence="8">RNase adapter RapZ</fullName>
    </submittedName>
</protein>
<keyword evidence="2 4" id="KW-0067">ATP-binding</keyword>
<evidence type="ECO:0000256" key="3">
    <source>
        <dbReference type="ARBA" id="ARBA00023134"/>
    </source>
</evidence>
<evidence type="ECO:0000259" key="7">
    <source>
        <dbReference type="Pfam" id="PF22740"/>
    </source>
</evidence>
<feature type="binding site" evidence="4">
    <location>
        <begin position="88"/>
        <end position="91"/>
    </location>
    <ligand>
        <name>GTP</name>
        <dbReference type="ChEBI" id="CHEBI:37565"/>
    </ligand>
</feature>
<dbReference type="SUPFAM" id="SSF52540">
    <property type="entry name" value="P-loop containing nucleoside triphosphate hydrolases"/>
    <property type="match status" value="1"/>
</dbReference>
<feature type="compositionally biased region" description="Low complexity" evidence="5">
    <location>
        <begin position="1"/>
        <end position="19"/>
    </location>
</feature>
<keyword evidence="3 4" id="KW-0342">GTP-binding</keyword>
<dbReference type="PANTHER" id="PTHR30448:SF0">
    <property type="entry name" value="RNASE ADAPTER PROTEIN RAPZ"/>
    <property type="match status" value="1"/>
</dbReference>
<evidence type="ECO:0000256" key="5">
    <source>
        <dbReference type="SAM" id="MobiDB-lite"/>
    </source>
</evidence>
<keyword evidence="9" id="KW-1185">Reference proteome</keyword>
<accession>A0ABU0YQP9</accession>
<dbReference type="InterPro" id="IPR053930">
    <property type="entry name" value="RapZ-like_N"/>
</dbReference>
<dbReference type="HAMAP" id="MF_00636">
    <property type="entry name" value="RapZ_like"/>
    <property type="match status" value="1"/>
</dbReference>
<evidence type="ECO:0000256" key="1">
    <source>
        <dbReference type="ARBA" id="ARBA00022741"/>
    </source>
</evidence>
<evidence type="ECO:0000259" key="6">
    <source>
        <dbReference type="Pfam" id="PF03668"/>
    </source>
</evidence>
<dbReference type="RefSeq" id="WP_379956432.1">
    <property type="nucleotide sequence ID" value="NZ_JAUYVI010000004.1"/>
</dbReference>
<proteinExistence type="inferred from homology"/>
<evidence type="ECO:0000256" key="2">
    <source>
        <dbReference type="ARBA" id="ARBA00022840"/>
    </source>
</evidence>
<gene>
    <name evidence="8" type="primary">rapZ</name>
    <name evidence="8" type="ORF">Q8A70_14805</name>
</gene>
<dbReference type="PIRSF" id="PIRSF005052">
    <property type="entry name" value="P-loopkin"/>
    <property type="match status" value="1"/>
</dbReference>
<reference evidence="9" key="1">
    <citation type="submission" date="2023-08" db="EMBL/GenBank/DDBJ databases">
        <title>Rhodospirillaceae gen. nov., a novel taxon isolated from the Yangtze River Yuezi River estuary sludge.</title>
        <authorList>
            <person name="Ruan L."/>
        </authorList>
    </citation>
    <scope>NUCLEOTIDE SEQUENCE [LARGE SCALE GENOMIC DNA]</scope>
    <source>
        <strain evidence="9">R-7</strain>
    </source>
</reference>
<comment type="caution">
    <text evidence="8">The sequence shown here is derived from an EMBL/GenBank/DDBJ whole genome shotgun (WGS) entry which is preliminary data.</text>
</comment>
<dbReference type="PANTHER" id="PTHR30448">
    <property type="entry name" value="RNASE ADAPTER PROTEIN RAPZ"/>
    <property type="match status" value="1"/>
</dbReference>
<feature type="region of interest" description="Disordered" evidence="5">
    <location>
        <begin position="1"/>
        <end position="27"/>
    </location>
</feature>
<keyword evidence="1 4" id="KW-0547">Nucleotide-binding</keyword>
<organism evidence="8 9">
    <name type="scientific">Dongia sedimenti</name>
    <dbReference type="NCBI Taxonomy" id="3064282"/>
    <lineage>
        <taxon>Bacteria</taxon>
        <taxon>Pseudomonadati</taxon>
        <taxon>Pseudomonadota</taxon>
        <taxon>Alphaproteobacteria</taxon>
        <taxon>Rhodospirillales</taxon>
        <taxon>Dongiaceae</taxon>
        <taxon>Dongia</taxon>
    </lineage>
</organism>
<evidence type="ECO:0000313" key="8">
    <source>
        <dbReference type="EMBL" id="MDQ7248953.1"/>
    </source>
</evidence>
<feature type="domain" description="RapZ-like N-terminal" evidence="6">
    <location>
        <begin position="32"/>
        <end position="185"/>
    </location>
</feature>
<evidence type="ECO:0000256" key="4">
    <source>
        <dbReference type="HAMAP-Rule" id="MF_00636"/>
    </source>
</evidence>
<dbReference type="InterPro" id="IPR027417">
    <property type="entry name" value="P-loop_NTPase"/>
</dbReference>